<evidence type="ECO:0000313" key="3">
    <source>
        <dbReference type="Proteomes" id="UP000008068"/>
    </source>
</evidence>
<accession>G0NMN0</accession>
<dbReference type="GO" id="GO:0005634">
    <property type="term" value="C:nucleus"/>
    <property type="evidence" value="ECO:0007669"/>
    <property type="project" value="TreeGrafter"/>
</dbReference>
<dbReference type="GO" id="GO:0043565">
    <property type="term" value="F:sequence-specific DNA binding"/>
    <property type="evidence" value="ECO:0007669"/>
    <property type="project" value="TreeGrafter"/>
</dbReference>
<dbReference type="OrthoDB" id="5867851at2759"/>
<feature type="compositionally biased region" description="Low complexity" evidence="1">
    <location>
        <begin position="10"/>
        <end position="28"/>
    </location>
</feature>
<gene>
    <name evidence="2" type="ORF">CAEBREN_28164</name>
</gene>
<evidence type="ECO:0000256" key="1">
    <source>
        <dbReference type="SAM" id="MobiDB-lite"/>
    </source>
</evidence>
<dbReference type="PANTHER" id="PTHR37975">
    <property type="entry name" value="FLYWCH ZINC FINGER TRANSCRIPTION FACTOR HOMOLOG"/>
    <property type="match status" value="1"/>
</dbReference>
<protein>
    <submittedName>
        <fullName evidence="2">Uncharacterized protein</fullName>
    </submittedName>
</protein>
<dbReference type="GO" id="GO:0003700">
    <property type="term" value="F:DNA-binding transcription factor activity"/>
    <property type="evidence" value="ECO:0007669"/>
    <property type="project" value="TreeGrafter"/>
</dbReference>
<dbReference type="PANTHER" id="PTHR37975:SF3">
    <property type="entry name" value="FLYWCH TRANSCRIPTION FACTOR 3"/>
    <property type="match status" value="1"/>
</dbReference>
<dbReference type="InterPro" id="IPR052887">
    <property type="entry name" value="FLYWCH-type_ZF"/>
</dbReference>
<dbReference type="eggNOG" id="ENOG502THCT">
    <property type="taxonomic scope" value="Eukaryota"/>
</dbReference>
<keyword evidence="3" id="KW-1185">Reference proteome</keyword>
<dbReference type="Proteomes" id="UP000008068">
    <property type="component" value="Unassembled WGS sequence"/>
</dbReference>
<dbReference type="InParanoid" id="G0NMN0"/>
<name>G0NMN0_CAEBE</name>
<reference evidence="3" key="1">
    <citation type="submission" date="2011-07" db="EMBL/GenBank/DDBJ databases">
        <authorList>
            <consortium name="Caenorhabditis brenneri Sequencing and Analysis Consortium"/>
            <person name="Wilson R.K."/>
        </authorList>
    </citation>
    <scope>NUCLEOTIDE SEQUENCE [LARGE SCALE GENOMIC DNA]</scope>
    <source>
        <strain evidence="3">PB2801</strain>
    </source>
</reference>
<dbReference type="EMBL" id="GL379911">
    <property type="protein sequence ID" value="EGT34203.1"/>
    <property type="molecule type" value="Genomic_DNA"/>
</dbReference>
<proteinExistence type="predicted"/>
<dbReference type="HOGENOM" id="CLU_079457_0_0_1"/>
<feature type="region of interest" description="Disordered" evidence="1">
    <location>
        <begin position="1"/>
        <end position="48"/>
    </location>
</feature>
<dbReference type="AlphaFoldDB" id="G0NMN0"/>
<sequence>MATLSPFFQRLLPQPTSTSTTPRPQRSQAIRDRQMRAPRSAPALSTIQRERNQYLRHVFRDESPELLRQHRNSGWVLLPQVVRRRHPEFEFIYPLDPPSPTESQECTPTSSRQNSPSPPRSPVQLAKEVEPVPPPNSPIGEIPAHWAQRAEDNINMGLGWAHSWIDSVKPLRNQAEERMSLPKIYNRVPRRTLICLIAHMNVDETVFHKIEIPMKTEKKVRQAIAKFFQLPIPFHRLRLKVDKFAEVPVNQKIINRFDSVEYFRLDTKIPNRWILHQIVNWPQERNDVPMCKPNFEVAKKGSFFF</sequence>
<evidence type="ECO:0000313" key="2">
    <source>
        <dbReference type="EMBL" id="EGT34203.1"/>
    </source>
</evidence>
<organism evidence="3">
    <name type="scientific">Caenorhabditis brenneri</name>
    <name type="common">Nematode worm</name>
    <dbReference type="NCBI Taxonomy" id="135651"/>
    <lineage>
        <taxon>Eukaryota</taxon>
        <taxon>Metazoa</taxon>
        <taxon>Ecdysozoa</taxon>
        <taxon>Nematoda</taxon>
        <taxon>Chromadorea</taxon>
        <taxon>Rhabditida</taxon>
        <taxon>Rhabditina</taxon>
        <taxon>Rhabditomorpha</taxon>
        <taxon>Rhabditoidea</taxon>
        <taxon>Rhabditidae</taxon>
        <taxon>Peloderinae</taxon>
        <taxon>Caenorhabditis</taxon>
    </lineage>
</organism>
<feature type="region of interest" description="Disordered" evidence="1">
    <location>
        <begin position="91"/>
        <end position="136"/>
    </location>
</feature>
<dbReference type="GO" id="GO:0045892">
    <property type="term" value="P:negative regulation of DNA-templated transcription"/>
    <property type="evidence" value="ECO:0007669"/>
    <property type="project" value="TreeGrafter"/>
</dbReference>